<accession>A0ABW8SAQ4</accession>
<dbReference type="RefSeq" id="WP_406762413.1">
    <property type="nucleotide sequence ID" value="NZ_JBJIAB010000037.1"/>
</dbReference>
<evidence type="ECO:0000313" key="1">
    <source>
        <dbReference type="EMBL" id="MFL0167666.1"/>
    </source>
</evidence>
<dbReference type="Proteomes" id="UP001623600">
    <property type="component" value="Unassembled WGS sequence"/>
</dbReference>
<gene>
    <name evidence="1" type="ORF">ACJDTP_21570</name>
</gene>
<dbReference type="EMBL" id="JBJIAB010000037">
    <property type="protein sequence ID" value="MFL0167666.1"/>
    <property type="molecule type" value="Genomic_DNA"/>
</dbReference>
<sequence length="167" mass="19679">MINDEIFRYVIIRPKSCYPVAGGTGKENTFIIEYTLFEIYKSFEVKSEKDILSVDDLNSFILKHEMNDYIKSCKCEGVQTPKPLLGIKPHFAWIEQRIDEIIKAMDRYREAKKGIPKDWYLELAQLETEKNRVLSNMTYLSIDADEIEESLKKNFQNSFVKFFKQGR</sequence>
<protein>
    <submittedName>
        <fullName evidence="1">Uncharacterized protein</fullName>
    </submittedName>
</protein>
<comment type="caution">
    <text evidence="1">The sequence shown here is derived from an EMBL/GenBank/DDBJ whole genome shotgun (WGS) entry which is preliminary data.</text>
</comment>
<reference evidence="1 2" key="1">
    <citation type="submission" date="2024-11" db="EMBL/GenBank/DDBJ databases">
        <authorList>
            <person name="Heng Y.C."/>
            <person name="Lim A.C.H."/>
            <person name="Lee J.K.Y."/>
            <person name="Kittelmann S."/>
        </authorList>
    </citation>
    <scope>NUCLEOTIDE SEQUENCE [LARGE SCALE GENOMIC DNA]</scope>
    <source>
        <strain evidence="1 2">WILCCON 0112</strain>
    </source>
</reference>
<proteinExistence type="predicted"/>
<organism evidence="1 2">
    <name type="scientific">Candidatus Clostridium helianthi</name>
    <dbReference type="NCBI Taxonomy" id="3381660"/>
    <lineage>
        <taxon>Bacteria</taxon>
        <taxon>Bacillati</taxon>
        <taxon>Bacillota</taxon>
        <taxon>Clostridia</taxon>
        <taxon>Eubacteriales</taxon>
        <taxon>Clostridiaceae</taxon>
        <taxon>Clostridium</taxon>
    </lineage>
</organism>
<keyword evidence="2" id="KW-1185">Reference proteome</keyword>
<name>A0ABW8SAQ4_9CLOT</name>
<evidence type="ECO:0000313" key="2">
    <source>
        <dbReference type="Proteomes" id="UP001623600"/>
    </source>
</evidence>